<organism evidence="8 9">
    <name type="scientific">Helobdella robusta</name>
    <name type="common">Californian leech</name>
    <dbReference type="NCBI Taxonomy" id="6412"/>
    <lineage>
        <taxon>Eukaryota</taxon>
        <taxon>Metazoa</taxon>
        <taxon>Spiralia</taxon>
        <taxon>Lophotrochozoa</taxon>
        <taxon>Annelida</taxon>
        <taxon>Clitellata</taxon>
        <taxon>Hirudinea</taxon>
        <taxon>Rhynchobdellida</taxon>
        <taxon>Glossiphoniidae</taxon>
        <taxon>Helobdella</taxon>
    </lineage>
</organism>
<dbReference type="GO" id="GO:0006683">
    <property type="term" value="P:galactosylceramide catabolic process"/>
    <property type="evidence" value="ECO:0007669"/>
    <property type="project" value="InterPro"/>
</dbReference>
<dbReference type="EMBL" id="AMQM01006083">
    <property type="status" value="NOT_ANNOTATED_CDS"/>
    <property type="molecule type" value="Genomic_DNA"/>
</dbReference>
<dbReference type="EMBL" id="AMQM01006082">
    <property type="status" value="NOT_ANNOTATED_CDS"/>
    <property type="molecule type" value="Genomic_DNA"/>
</dbReference>
<evidence type="ECO:0000256" key="4">
    <source>
        <dbReference type="ARBA" id="ARBA00022963"/>
    </source>
</evidence>
<dbReference type="PANTHER" id="PTHR15172">
    <property type="entry name" value="GALACTOCEREBROSIDASE"/>
    <property type="match status" value="1"/>
</dbReference>
<evidence type="ECO:0000256" key="3">
    <source>
        <dbReference type="ARBA" id="ARBA00022919"/>
    </source>
</evidence>
<dbReference type="GeneID" id="20216418"/>
<evidence type="ECO:0000256" key="2">
    <source>
        <dbReference type="ARBA" id="ARBA00012657"/>
    </source>
</evidence>
<reference evidence="9" key="1">
    <citation type="submission" date="2012-12" db="EMBL/GenBank/DDBJ databases">
        <authorList>
            <person name="Hellsten U."/>
            <person name="Grimwood J."/>
            <person name="Chapman J.A."/>
            <person name="Shapiro H."/>
            <person name="Aerts A."/>
            <person name="Otillar R.P."/>
            <person name="Terry A.Y."/>
            <person name="Boore J.L."/>
            <person name="Simakov O."/>
            <person name="Marletaz F."/>
            <person name="Cho S.-J."/>
            <person name="Edsinger-Gonzales E."/>
            <person name="Havlak P."/>
            <person name="Kuo D.-H."/>
            <person name="Larsson T."/>
            <person name="Lv J."/>
            <person name="Arendt D."/>
            <person name="Savage R."/>
            <person name="Osoegawa K."/>
            <person name="de Jong P."/>
            <person name="Lindberg D.R."/>
            <person name="Seaver E.C."/>
            <person name="Weisblat D.A."/>
            <person name="Putnam N.H."/>
            <person name="Grigoriev I.V."/>
            <person name="Rokhsar D.S."/>
        </authorList>
    </citation>
    <scope>NUCLEOTIDE SEQUENCE</scope>
</reference>
<dbReference type="Proteomes" id="UP000015101">
    <property type="component" value="Unassembled WGS sequence"/>
</dbReference>
<dbReference type="EMBL" id="KB097269">
    <property type="protein sequence ID" value="ESN97869.1"/>
    <property type="molecule type" value="Genomic_DNA"/>
</dbReference>
<dbReference type="EnsemblMetazoa" id="HelroT85047">
    <property type="protein sequence ID" value="HelroP85047"/>
    <property type="gene ID" value="HelroG85047"/>
</dbReference>
<dbReference type="GO" id="GO:0004336">
    <property type="term" value="F:galactosylceramidase activity"/>
    <property type="evidence" value="ECO:0007669"/>
    <property type="project" value="UniProtKB-EC"/>
</dbReference>
<evidence type="ECO:0000313" key="8">
    <source>
        <dbReference type="EnsemblMetazoa" id="HelroP85047"/>
    </source>
</evidence>
<dbReference type="GO" id="GO:0016020">
    <property type="term" value="C:membrane"/>
    <property type="evidence" value="ECO:0007669"/>
    <property type="project" value="GOC"/>
</dbReference>
<dbReference type="InterPro" id="IPR013785">
    <property type="entry name" value="Aldolase_TIM"/>
</dbReference>
<dbReference type="PRINTS" id="PR00850">
    <property type="entry name" value="GLHYDRLASE59"/>
</dbReference>
<dbReference type="InParanoid" id="T1G5S1"/>
<proteinExistence type="inferred from homology"/>
<keyword evidence="4" id="KW-0443">Lipid metabolism</keyword>
<evidence type="ECO:0000259" key="6">
    <source>
        <dbReference type="Pfam" id="PF02057"/>
    </source>
</evidence>
<dbReference type="CTD" id="20216418"/>
<dbReference type="RefSeq" id="XP_009023897.1">
    <property type="nucleotide sequence ID" value="XM_009025649.1"/>
</dbReference>
<accession>T1G5S1</accession>
<evidence type="ECO:0000313" key="7">
    <source>
        <dbReference type="EMBL" id="ESN97869.1"/>
    </source>
</evidence>
<evidence type="ECO:0000313" key="9">
    <source>
        <dbReference type="Proteomes" id="UP000015101"/>
    </source>
</evidence>
<gene>
    <name evidence="8" type="primary">20216418</name>
    <name evidence="7" type="ORF">HELRODRAFT_85047</name>
</gene>
<comment type="similarity">
    <text evidence="1">Belongs to the glycosyl hydrolase 59 family.</text>
</comment>
<keyword evidence="9" id="KW-1185">Reference proteome</keyword>
<dbReference type="InterPro" id="IPR017853">
    <property type="entry name" value="GH"/>
</dbReference>
<dbReference type="Gene3D" id="3.20.20.70">
    <property type="entry name" value="Aldolase class I"/>
    <property type="match status" value="1"/>
</dbReference>
<sequence>ATSKLLVNYPEQQRNEILDYLFKPYYGASLQILKVEIGGDSQSTDGSESSHMHAEDDEDYNRGYQWGIMKEAKKRNPSIKLYGLPWVFPGWLADDRKLNPYFNISSTVRYVVNWIKGAKVHHDLDINYIGLLRRTLNDNGLNDVKLVAPDAMNWSYVDELISDEELRSAVDIIGQHYPGGYSPDIARSLSKKLWASEDYSTVDDVIGSACWARVLSEGVVFGYLTSFIAWNMVSSYYEGLPYSRSSLMTANQPWSGHYEVNGPIFITAHHTHFYDVGWVYSPHGEGVGVLKGGGTFVTLTNPVSRDVTIVVETIVSFQNAFTIIRCFIKDCYCYNL</sequence>
<reference evidence="8" key="3">
    <citation type="submission" date="2015-06" db="UniProtKB">
        <authorList>
            <consortium name="EnsemblMetazoa"/>
        </authorList>
    </citation>
    <scope>IDENTIFICATION</scope>
</reference>
<dbReference type="KEGG" id="hro:HELRODRAFT_85047"/>
<evidence type="ECO:0000256" key="1">
    <source>
        <dbReference type="ARBA" id="ARBA00005637"/>
    </source>
</evidence>
<dbReference type="PANTHER" id="PTHR15172:SF1">
    <property type="entry name" value="GALACTOCEREBROSIDASE"/>
    <property type="match status" value="1"/>
</dbReference>
<dbReference type="SUPFAM" id="SSF51445">
    <property type="entry name" value="(Trans)glycosidases"/>
    <property type="match status" value="1"/>
</dbReference>
<dbReference type="HOGENOM" id="CLU_827881_0_0_1"/>
<dbReference type="InterPro" id="IPR001286">
    <property type="entry name" value="Glyco_hydro_59"/>
</dbReference>
<dbReference type="AlphaFoldDB" id="T1G5S1"/>
<keyword evidence="4" id="KW-0442">Lipid degradation</keyword>
<keyword evidence="3" id="KW-0746">Sphingolipid metabolism</keyword>
<reference evidence="7 9" key="2">
    <citation type="journal article" date="2013" name="Nature">
        <title>Insights into bilaterian evolution from three spiralian genomes.</title>
        <authorList>
            <person name="Simakov O."/>
            <person name="Marletaz F."/>
            <person name="Cho S.J."/>
            <person name="Edsinger-Gonzales E."/>
            <person name="Havlak P."/>
            <person name="Hellsten U."/>
            <person name="Kuo D.H."/>
            <person name="Larsson T."/>
            <person name="Lv J."/>
            <person name="Arendt D."/>
            <person name="Savage R."/>
            <person name="Osoegawa K."/>
            <person name="de Jong P."/>
            <person name="Grimwood J."/>
            <person name="Chapman J.A."/>
            <person name="Shapiro H."/>
            <person name="Aerts A."/>
            <person name="Otillar R.P."/>
            <person name="Terry A.Y."/>
            <person name="Boore J.L."/>
            <person name="Grigoriev I.V."/>
            <person name="Lindberg D.R."/>
            <person name="Seaver E.C."/>
            <person name="Weisblat D.A."/>
            <person name="Putnam N.H."/>
            <person name="Rokhsar D.S."/>
        </authorList>
    </citation>
    <scope>NUCLEOTIDE SEQUENCE</scope>
</reference>
<feature type="domain" description="Glycosyl hydrolase family 59 catalytic" evidence="6">
    <location>
        <begin position="1"/>
        <end position="271"/>
    </location>
</feature>
<protein>
    <recommendedName>
        <fullName evidence="2">galactosylceramidase</fullName>
        <ecNumber evidence="2">3.2.1.46</ecNumber>
    </recommendedName>
    <alternativeName>
        <fullName evidence="5">Galactosylceramidase</fullName>
    </alternativeName>
</protein>
<dbReference type="STRING" id="6412.T1G5S1"/>
<dbReference type="InterPro" id="IPR049161">
    <property type="entry name" value="GH59_cat"/>
</dbReference>
<dbReference type="eggNOG" id="ENOG502QQ1Q">
    <property type="taxonomic scope" value="Eukaryota"/>
</dbReference>
<dbReference type="Pfam" id="PF02057">
    <property type="entry name" value="Glyco_hydro_59"/>
    <property type="match status" value="1"/>
</dbReference>
<name>T1G5S1_HELRO</name>
<dbReference type="Gene3D" id="3.20.20.80">
    <property type="entry name" value="Glycosidases"/>
    <property type="match status" value="1"/>
</dbReference>
<dbReference type="EC" id="3.2.1.46" evidence="2"/>
<evidence type="ECO:0000256" key="5">
    <source>
        <dbReference type="ARBA" id="ARBA00033098"/>
    </source>
</evidence>
<dbReference type="OrthoDB" id="440760at2759"/>
<dbReference type="OMA" id="VWITSHT"/>